<evidence type="ECO:0000313" key="4">
    <source>
        <dbReference type="EMBL" id="TKC12940.1"/>
    </source>
</evidence>
<dbReference type="PANTHER" id="PTHR43265">
    <property type="entry name" value="ESTERASE ESTD"/>
    <property type="match status" value="1"/>
</dbReference>
<dbReference type="Pfam" id="PF13026">
    <property type="entry name" value="DUF3887"/>
    <property type="match status" value="1"/>
</dbReference>
<dbReference type="GO" id="GO:0052689">
    <property type="term" value="F:carboxylic ester hydrolase activity"/>
    <property type="evidence" value="ECO:0007669"/>
    <property type="project" value="TreeGrafter"/>
</dbReference>
<dbReference type="InterPro" id="IPR053145">
    <property type="entry name" value="AB_hydrolase_Est10"/>
</dbReference>
<protein>
    <submittedName>
        <fullName evidence="4">DUF3887 domain-containing protein</fullName>
    </submittedName>
</protein>
<dbReference type="EMBL" id="SWBR01000001">
    <property type="protein sequence ID" value="TKC12940.1"/>
    <property type="molecule type" value="Genomic_DNA"/>
</dbReference>
<dbReference type="OrthoDB" id="9809549at2"/>
<keyword evidence="5" id="KW-1185">Reference proteome</keyword>
<dbReference type="Gene3D" id="3.10.450.590">
    <property type="match status" value="1"/>
</dbReference>
<dbReference type="Proteomes" id="UP000309488">
    <property type="component" value="Unassembled WGS sequence"/>
</dbReference>
<reference evidence="4 5" key="1">
    <citation type="submission" date="2019-04" db="EMBL/GenBank/DDBJ databases">
        <title>Pedobacter sp. RP-3-22 sp. nov., isolated from Arctic soil.</title>
        <authorList>
            <person name="Dahal R.H."/>
            <person name="Kim D.-U."/>
        </authorList>
    </citation>
    <scope>NUCLEOTIDE SEQUENCE [LARGE SCALE GENOMIC DNA]</scope>
    <source>
        <strain evidence="4 5">RP-3-22</strain>
    </source>
</reference>
<dbReference type="InterPro" id="IPR024981">
    <property type="entry name" value="DUF3887"/>
</dbReference>
<feature type="domain" description="Serine aminopeptidase S33" evidence="2">
    <location>
        <begin position="226"/>
        <end position="403"/>
    </location>
</feature>
<proteinExistence type="predicted"/>
<dbReference type="AlphaFoldDB" id="A0A4U1CX65"/>
<sequence length="436" mass="47691">MKKTILLVALILISTVSFSQNVISLFGKANEFFNLLETNKYDTAHLYFAESEQAKITPENLKKLWTTIKARLGNVETIDVLQSRVQGEFFAVTIEGKFERDIQNFVLMFNKSEKLVGLYMPPKAIAYTKPFYVDTALYTEKSVYLQSSNHQLAAIITTPKNITNFPIVVLVHGSGPADMDGTVGPNKPLKDIATGLASKGIGSVRYVKRTVIYPAEFNKAFTVKEEVLDDAVAAIALAKTVKGADVKNVYILGHSLGGMLAPRIATLVPDLKGMILAAAPARKLTDIIIDQNKYAVAQAKDTTAATKKLLADAIKAVEVTRISKLRTTIKPDSIILGLPASYWIDLNAYNQVAAAKASLKKIFIAQGGNDYQVSEVDFNLWKAALAGKTGVTLKFYPEINHLLSPQLEKGTTAQYQVMVNVSEQVVKDIAAFILAK</sequence>
<comment type="caution">
    <text evidence="4">The sequence shown here is derived from an EMBL/GenBank/DDBJ whole genome shotgun (WGS) entry which is preliminary data.</text>
</comment>
<dbReference type="RefSeq" id="WP_136839063.1">
    <property type="nucleotide sequence ID" value="NZ_SWBR01000001.1"/>
</dbReference>
<feature type="chain" id="PRO_5020896249" evidence="1">
    <location>
        <begin position="20"/>
        <end position="436"/>
    </location>
</feature>
<feature type="domain" description="DUF3887" evidence="3">
    <location>
        <begin position="29"/>
        <end position="118"/>
    </location>
</feature>
<evidence type="ECO:0000259" key="3">
    <source>
        <dbReference type="Pfam" id="PF13026"/>
    </source>
</evidence>
<name>A0A4U1CX65_9SPHI</name>
<feature type="signal peptide" evidence="1">
    <location>
        <begin position="1"/>
        <end position="19"/>
    </location>
</feature>
<dbReference type="PANTHER" id="PTHR43265:SF1">
    <property type="entry name" value="ESTERASE ESTD"/>
    <property type="match status" value="1"/>
</dbReference>
<dbReference type="SUPFAM" id="SSF53474">
    <property type="entry name" value="alpha/beta-Hydrolases"/>
    <property type="match status" value="1"/>
</dbReference>
<evidence type="ECO:0000259" key="2">
    <source>
        <dbReference type="Pfam" id="PF12146"/>
    </source>
</evidence>
<keyword evidence="1" id="KW-0732">Signal</keyword>
<dbReference type="Pfam" id="PF12146">
    <property type="entry name" value="Hydrolase_4"/>
    <property type="match status" value="1"/>
</dbReference>
<dbReference type="InterPro" id="IPR022742">
    <property type="entry name" value="Hydrolase_4"/>
</dbReference>
<evidence type="ECO:0000313" key="5">
    <source>
        <dbReference type="Proteomes" id="UP000309488"/>
    </source>
</evidence>
<accession>A0A4U1CX65</accession>
<dbReference type="Gene3D" id="3.40.50.1820">
    <property type="entry name" value="alpha/beta hydrolase"/>
    <property type="match status" value="1"/>
</dbReference>
<evidence type="ECO:0000256" key="1">
    <source>
        <dbReference type="SAM" id="SignalP"/>
    </source>
</evidence>
<dbReference type="InterPro" id="IPR029058">
    <property type="entry name" value="AB_hydrolase_fold"/>
</dbReference>
<organism evidence="4 5">
    <name type="scientific">Pedobacter polaris</name>
    <dbReference type="NCBI Taxonomy" id="2571273"/>
    <lineage>
        <taxon>Bacteria</taxon>
        <taxon>Pseudomonadati</taxon>
        <taxon>Bacteroidota</taxon>
        <taxon>Sphingobacteriia</taxon>
        <taxon>Sphingobacteriales</taxon>
        <taxon>Sphingobacteriaceae</taxon>
        <taxon>Pedobacter</taxon>
    </lineage>
</organism>
<gene>
    <name evidence="4" type="ORF">FA048_04800</name>
</gene>